<evidence type="ECO:0000313" key="2">
    <source>
        <dbReference type="Proteomes" id="UP000316394"/>
    </source>
</evidence>
<accession>A0A517D8L5</accession>
<evidence type="ECO:0000313" key="1">
    <source>
        <dbReference type="EMBL" id="QDR73703.1"/>
    </source>
</evidence>
<reference evidence="1 2" key="1">
    <citation type="submission" date="2019-07" db="EMBL/GenBank/DDBJ databases">
        <title>Gastrointestinal microbiota of Peromyscus leucopus, the white-footed mouse.</title>
        <authorList>
            <person name="Milovic A."/>
            <person name="Bassam K."/>
            <person name="Barbour A.G."/>
        </authorList>
    </citation>
    <scope>NUCLEOTIDE SEQUENCE [LARGE SCALE GENOMIC DNA]</scope>
    <source>
        <strain evidence="1 2">LL7</strain>
        <plasmid evidence="1 2">unnamed</plasmid>
    </source>
</reference>
<keyword evidence="1" id="KW-0614">Plasmid</keyword>
<protein>
    <submittedName>
        <fullName evidence="1">Uncharacterized protein</fullName>
    </submittedName>
</protein>
<organism evidence="1 2">
    <name type="scientific">Limosilactobacillus reuteri</name>
    <name type="common">Lactobacillus reuteri</name>
    <dbReference type="NCBI Taxonomy" id="1598"/>
    <lineage>
        <taxon>Bacteria</taxon>
        <taxon>Bacillati</taxon>
        <taxon>Bacillota</taxon>
        <taxon>Bacilli</taxon>
        <taxon>Lactobacillales</taxon>
        <taxon>Lactobacillaceae</taxon>
        <taxon>Limosilactobacillus</taxon>
    </lineage>
</organism>
<dbReference type="AlphaFoldDB" id="A0A517D8L5"/>
<sequence length="86" mass="9970">MTFEEFKAAGYYINRVVPTSEVQHLNMDSINSFEEANDCDNYDVQDSYVEPEDKIEYDVYTSDGRNLNLGIPIIGTKQLKCFIEQF</sequence>
<name>A0A517D8L5_LIMRT</name>
<dbReference type="EMBL" id="CP041677">
    <property type="protein sequence ID" value="QDR73703.1"/>
    <property type="molecule type" value="Genomic_DNA"/>
</dbReference>
<gene>
    <name evidence="1" type="ORF">FOD75_11475</name>
</gene>
<dbReference type="Proteomes" id="UP000316394">
    <property type="component" value="Plasmid unnamed"/>
</dbReference>
<dbReference type="RefSeq" id="WP_144228053.1">
    <property type="nucleotide sequence ID" value="NZ_CP041677.1"/>
</dbReference>
<proteinExistence type="predicted"/>
<geneLocation type="plasmid" evidence="1 2">
    <name>unnamed</name>
</geneLocation>